<evidence type="ECO:0000256" key="1">
    <source>
        <dbReference type="SAM" id="MobiDB-lite"/>
    </source>
</evidence>
<feature type="compositionally biased region" description="Low complexity" evidence="1">
    <location>
        <begin position="293"/>
        <end position="306"/>
    </location>
</feature>
<feature type="region of interest" description="Disordered" evidence="1">
    <location>
        <begin position="284"/>
        <end position="333"/>
    </location>
</feature>
<feature type="compositionally biased region" description="Basic and acidic residues" evidence="1">
    <location>
        <begin position="7"/>
        <end position="18"/>
    </location>
</feature>
<organism evidence="2 3">
    <name type="scientific">Trypanosoma rangeli</name>
    <dbReference type="NCBI Taxonomy" id="5698"/>
    <lineage>
        <taxon>Eukaryota</taxon>
        <taxon>Discoba</taxon>
        <taxon>Euglenozoa</taxon>
        <taxon>Kinetoplastea</taxon>
        <taxon>Metakinetoplastina</taxon>
        <taxon>Trypanosomatida</taxon>
        <taxon>Trypanosomatidae</taxon>
        <taxon>Trypanosoma</taxon>
        <taxon>Herpetosoma</taxon>
    </lineage>
</organism>
<dbReference type="RefSeq" id="XP_029234446.1">
    <property type="nucleotide sequence ID" value="XM_029385703.1"/>
</dbReference>
<dbReference type="AlphaFoldDB" id="A0A422MY12"/>
<feature type="compositionally biased region" description="Low complexity" evidence="1">
    <location>
        <begin position="396"/>
        <end position="408"/>
    </location>
</feature>
<dbReference type="OMA" id="GHDACET"/>
<dbReference type="GeneID" id="40332927"/>
<protein>
    <submittedName>
        <fullName evidence="2">Uncharacterized protein</fullName>
    </submittedName>
</protein>
<dbReference type="VEuPathDB" id="TriTrypDB:TRSC58_06521"/>
<feature type="region of interest" description="Disordered" evidence="1">
    <location>
        <begin position="1"/>
        <end position="79"/>
    </location>
</feature>
<feature type="region of interest" description="Disordered" evidence="1">
    <location>
        <begin position="122"/>
        <end position="164"/>
    </location>
</feature>
<feature type="region of interest" description="Disordered" evidence="1">
    <location>
        <begin position="578"/>
        <end position="617"/>
    </location>
</feature>
<feature type="compositionally biased region" description="Acidic residues" evidence="1">
    <location>
        <begin position="131"/>
        <end position="151"/>
    </location>
</feature>
<gene>
    <name evidence="2" type="ORF">TraAM80_08994</name>
</gene>
<dbReference type="OrthoDB" id="252085at2759"/>
<feature type="compositionally biased region" description="Basic and acidic residues" evidence="1">
    <location>
        <begin position="588"/>
        <end position="602"/>
    </location>
</feature>
<proteinExistence type="predicted"/>
<feature type="region of interest" description="Disordered" evidence="1">
    <location>
        <begin position="860"/>
        <end position="881"/>
    </location>
</feature>
<feature type="region of interest" description="Disordered" evidence="1">
    <location>
        <begin position="700"/>
        <end position="730"/>
    </location>
</feature>
<dbReference type="EMBL" id="MKGL01000497">
    <property type="protein sequence ID" value="RNE98061.1"/>
    <property type="molecule type" value="Genomic_DNA"/>
</dbReference>
<comment type="caution">
    <text evidence="2">The sequence shown here is derived from an EMBL/GenBank/DDBJ whole genome shotgun (WGS) entry which is preliminary data.</text>
</comment>
<feature type="compositionally biased region" description="Polar residues" evidence="1">
    <location>
        <begin position="578"/>
        <end position="587"/>
    </location>
</feature>
<evidence type="ECO:0000313" key="3">
    <source>
        <dbReference type="Proteomes" id="UP000283634"/>
    </source>
</evidence>
<feature type="compositionally biased region" description="Basic and acidic residues" evidence="1">
    <location>
        <begin position="28"/>
        <end position="42"/>
    </location>
</feature>
<dbReference type="Proteomes" id="UP000283634">
    <property type="component" value="Unassembled WGS sequence"/>
</dbReference>
<keyword evidence="3" id="KW-1185">Reference proteome</keyword>
<feature type="region of interest" description="Disordered" evidence="1">
    <location>
        <begin position="392"/>
        <end position="428"/>
    </location>
</feature>
<reference evidence="2 3" key="1">
    <citation type="journal article" date="2018" name="BMC Genomics">
        <title>Genomic comparison of Trypanosoma conorhini and Trypanosoma rangeli to Trypanosoma cruzi strains of high and low virulence.</title>
        <authorList>
            <person name="Bradwell K.R."/>
            <person name="Koparde V.N."/>
            <person name="Matveyev A.V."/>
            <person name="Serrano M.G."/>
            <person name="Alves J.M."/>
            <person name="Parikh H."/>
            <person name="Huang B."/>
            <person name="Lee V."/>
            <person name="Espinosa-Alvarez O."/>
            <person name="Ortiz P.A."/>
            <person name="Costa-Martins A.G."/>
            <person name="Teixeira M.M."/>
            <person name="Buck G.A."/>
        </authorList>
    </citation>
    <scope>NUCLEOTIDE SEQUENCE [LARGE SCALE GENOMIC DNA]</scope>
    <source>
        <strain evidence="2 3">AM80</strain>
    </source>
</reference>
<accession>A0A422MY12</accession>
<name>A0A422MY12_TRYRA</name>
<sequence>MQGPRASRKDVARERREPPVSTHGAAVTREDVPRAQETERRQVTSGSGVGGRIEQLATAARAMPSLEASPPLTASPSAVSHSLNLPSVSPLWATAEAEGFTMPRCRADKDFASEATSLRFDLTEPERLEEAEAEAEVEVEEEEEEEEEDGSELTSPPGIPVTDRCLHSTSTATEVSAGPVPKTTKVEFRQETLTSVFNEGTRTSTTTALRSVSSTRVALHTTITARPVSRCVSATVHQAQRQKNVKVEEVVDTQEVRDDGRTRNNKKRLLAVKTASPGSYAALLPSTGCTAGRSSVRRSMQQQQQQQRRKNTGAAAAQQVPAVRKSVSTSRGTARQAVFHASGRGGKSAECEVQQVNNGDGGNSCSERGSVPHRGGSYAQLAAVRREYMQRSRPVATTCTSAPTSTSSYDGKKQHSPSRKSTCSASREPVSEMYLSQEMLQERDAAYWRRLAPLLQMSENWDEGQKGALAIEPLIGVLAAHPSPYAGLTWRKFKAQFYLSNSFSMDAFSPLCAKGTETGGDVILPLSEMLRPSCAACGPSARELWMQRLLSKSGKGWTLRQPSREWLYESIPPFTPKFSSAASSRQEQTSDSRLKKDARGCEEEALPSPTASLTSRCGTRPLAQVECSSHASDDDPLHGVAAVEPGAHAKQQPAGSTSDSGHDACETLTAAVIASLGAKQDSALPLYSPAADDATAEVGDVGSAVQQHPASEGAEHATETTDNTPEPSLCKHDNVDTEVISRKLAELDDTLARHYTRNYEAHLQRCEKEVDSCSANASAGTEACLTSLAELTTEAGGDKALDMGGSDQGAAVGEKNVATLVAWMAERRCLQEQLMVIAAERNMLADQLRIYTTYDEAKMRRDMSRSVRGAQPPRAASSSAS</sequence>
<evidence type="ECO:0000313" key="2">
    <source>
        <dbReference type="EMBL" id="RNE98061.1"/>
    </source>
</evidence>